<accession>A0A4Z1NDI4</accession>
<organism evidence="4 5">
    <name type="scientific">Venturia nashicola</name>
    <dbReference type="NCBI Taxonomy" id="86259"/>
    <lineage>
        <taxon>Eukaryota</taxon>
        <taxon>Fungi</taxon>
        <taxon>Dikarya</taxon>
        <taxon>Ascomycota</taxon>
        <taxon>Pezizomycotina</taxon>
        <taxon>Dothideomycetes</taxon>
        <taxon>Pleosporomycetidae</taxon>
        <taxon>Venturiales</taxon>
        <taxon>Venturiaceae</taxon>
        <taxon>Venturia</taxon>
    </lineage>
</organism>
<dbReference type="STRING" id="86259.A0A4Z1NDI4"/>
<evidence type="ECO:0000256" key="1">
    <source>
        <dbReference type="ARBA" id="ARBA00022679"/>
    </source>
</evidence>
<keyword evidence="5" id="KW-1185">Reference proteome</keyword>
<dbReference type="FunFam" id="3.40.250.10:FF:000033">
    <property type="entry name" value="Thiosulfate sulfurtransferase TUM1"/>
    <property type="match status" value="1"/>
</dbReference>
<dbReference type="AlphaFoldDB" id="A0A4Z1NDI4"/>
<dbReference type="SUPFAM" id="SSF52821">
    <property type="entry name" value="Rhodanese/Cell cycle control phosphatase"/>
    <property type="match status" value="2"/>
</dbReference>
<dbReference type="PANTHER" id="PTHR11364">
    <property type="entry name" value="THIOSULFATE SULFERTANSFERASE"/>
    <property type="match status" value="1"/>
</dbReference>
<dbReference type="InterPro" id="IPR001763">
    <property type="entry name" value="Rhodanese-like_dom"/>
</dbReference>
<gene>
    <name evidence="4" type="ORF">E6O75_ATG11342</name>
</gene>
<dbReference type="PANTHER" id="PTHR11364:SF27">
    <property type="entry name" value="SULFURTRANSFERASE"/>
    <property type="match status" value="1"/>
</dbReference>
<dbReference type="Proteomes" id="UP000298493">
    <property type="component" value="Unassembled WGS sequence"/>
</dbReference>
<evidence type="ECO:0000256" key="2">
    <source>
        <dbReference type="ARBA" id="ARBA00022737"/>
    </source>
</evidence>
<dbReference type="FunFam" id="3.40.250.10:FF:000001">
    <property type="entry name" value="Sulfurtransferase"/>
    <property type="match status" value="1"/>
</dbReference>
<dbReference type="PROSITE" id="PS50206">
    <property type="entry name" value="RHODANESE_3"/>
    <property type="match status" value="2"/>
</dbReference>
<evidence type="ECO:0000313" key="4">
    <source>
        <dbReference type="EMBL" id="TID13426.1"/>
    </source>
</evidence>
<name>A0A4Z1NDI4_9PEZI</name>
<protein>
    <submittedName>
        <fullName evidence="4">Thiosulfate sulfurtransferas-like protein</fullName>
    </submittedName>
</protein>
<dbReference type="GO" id="GO:0005739">
    <property type="term" value="C:mitochondrion"/>
    <property type="evidence" value="ECO:0007669"/>
    <property type="project" value="TreeGrafter"/>
</dbReference>
<dbReference type="CDD" id="cd01448">
    <property type="entry name" value="TST_Repeat_1"/>
    <property type="match status" value="1"/>
</dbReference>
<keyword evidence="2" id="KW-0677">Repeat</keyword>
<keyword evidence="1" id="KW-0808">Transferase</keyword>
<dbReference type="InterPro" id="IPR036873">
    <property type="entry name" value="Rhodanese-like_dom_sf"/>
</dbReference>
<dbReference type="EMBL" id="SNSC02000026">
    <property type="protein sequence ID" value="TID13426.1"/>
    <property type="molecule type" value="Genomic_DNA"/>
</dbReference>
<dbReference type="InterPro" id="IPR045078">
    <property type="entry name" value="TST/MPST-like"/>
</dbReference>
<dbReference type="GO" id="GO:0004792">
    <property type="term" value="F:thiosulfate-cyanide sulfurtransferase activity"/>
    <property type="evidence" value="ECO:0007669"/>
    <property type="project" value="TreeGrafter"/>
</dbReference>
<dbReference type="CDD" id="cd01449">
    <property type="entry name" value="TST_Repeat_2"/>
    <property type="match status" value="1"/>
</dbReference>
<dbReference type="Pfam" id="PF00581">
    <property type="entry name" value="Rhodanese"/>
    <property type="match status" value="1"/>
</dbReference>
<evidence type="ECO:0000259" key="3">
    <source>
        <dbReference type="PROSITE" id="PS50206"/>
    </source>
</evidence>
<comment type="caution">
    <text evidence="4">The sequence shown here is derived from an EMBL/GenBank/DDBJ whole genome shotgun (WGS) entry which is preliminary data.</text>
</comment>
<dbReference type="Gene3D" id="3.40.250.10">
    <property type="entry name" value="Rhodanese-like domain"/>
    <property type="match status" value="2"/>
</dbReference>
<feature type="domain" description="Rhodanese" evidence="3">
    <location>
        <begin position="220"/>
        <end position="337"/>
    </location>
</feature>
<proteinExistence type="predicted"/>
<sequence length="343" mass="38198">MRLLASRPIIRPPALNQFLPKTATRRFSVESEGRPDQLSTYIVSPHHLNLALQKNIHSKLSTTPRIVPLCASWYMPNDAKKRTGLQSFLADRIPDARFFDVDAVKDEKSPYPHMLPSPEVFAKAMGELGIRRDDSVVVYDSADVGIFSAPRVAWTLRVFGHPAVHILNNYKLWKDQGFAVEKGEPQKIEATSYPVPELAKEKILSFEELKELIKEQGKEGVEGIQILDARSQGRFEGSDPEPRAGLSSGHMPYSINIPFSDVISARTKAFLPADELKLYFETKNVDPSKTIVCSCGTGVTAAVLDAALTEAGYPEEGRKLYDGSWTEWAQRVEADDGLIKKTE</sequence>
<reference evidence="4 5" key="1">
    <citation type="submission" date="2019-04" db="EMBL/GenBank/DDBJ databases">
        <title>High contiguity whole genome sequence and gene annotation resource for two Venturia nashicola isolates.</title>
        <authorList>
            <person name="Prokchorchik M."/>
            <person name="Won K."/>
            <person name="Lee Y."/>
            <person name="Choi E.D."/>
            <person name="Segonzac C."/>
            <person name="Sohn K.H."/>
        </authorList>
    </citation>
    <scope>NUCLEOTIDE SEQUENCE [LARGE SCALE GENOMIC DNA]</scope>
    <source>
        <strain evidence="4 5">PRI2</strain>
    </source>
</reference>
<feature type="domain" description="Rhodanese" evidence="3">
    <location>
        <begin position="86"/>
        <end position="182"/>
    </location>
</feature>
<evidence type="ECO:0000313" key="5">
    <source>
        <dbReference type="Proteomes" id="UP000298493"/>
    </source>
</evidence>
<dbReference type="SMART" id="SM00450">
    <property type="entry name" value="RHOD"/>
    <property type="match status" value="2"/>
</dbReference>